<dbReference type="Proteomes" id="UP000053690">
    <property type="component" value="Unassembled WGS sequence"/>
</dbReference>
<protein>
    <recommendedName>
        <fullName evidence="4">Glycosyltransferase 2-like domain-containing protein</fullName>
    </recommendedName>
</protein>
<dbReference type="Pfam" id="PF00535">
    <property type="entry name" value="Glycos_transf_2"/>
    <property type="match status" value="1"/>
</dbReference>
<dbReference type="InterPro" id="IPR050834">
    <property type="entry name" value="Glycosyltransf_2"/>
</dbReference>
<dbReference type="InterPro" id="IPR029044">
    <property type="entry name" value="Nucleotide-diphossugar_trans"/>
</dbReference>
<dbReference type="Gene3D" id="3.40.50.2000">
    <property type="entry name" value="Glycogen Phosphorylase B"/>
    <property type="match status" value="1"/>
</dbReference>
<dbReference type="InterPro" id="IPR001173">
    <property type="entry name" value="Glyco_trans_2-like"/>
</dbReference>
<keyword evidence="3" id="KW-0808">Transferase</keyword>
<dbReference type="AlphaFoldDB" id="A0A0X3TRU5"/>
<evidence type="ECO:0000313" key="6">
    <source>
        <dbReference type="Proteomes" id="UP000053690"/>
    </source>
</evidence>
<comment type="similarity">
    <text evidence="1">Belongs to the glycosyltransferase 2 family.</text>
</comment>
<evidence type="ECO:0000256" key="1">
    <source>
        <dbReference type="ARBA" id="ARBA00006739"/>
    </source>
</evidence>
<dbReference type="SUPFAM" id="SSF53448">
    <property type="entry name" value="Nucleotide-diphospho-sugar transferases"/>
    <property type="match status" value="1"/>
</dbReference>
<feature type="domain" description="Glycosyltransferase 2-like" evidence="4">
    <location>
        <begin position="2"/>
        <end position="107"/>
    </location>
</feature>
<proteinExistence type="inferred from homology"/>
<reference evidence="6" key="1">
    <citation type="submission" date="2015-12" db="EMBL/GenBank/DDBJ databases">
        <authorList>
            <person name="Zhang G."/>
            <person name="Stingl U."/>
        </authorList>
    </citation>
    <scope>NUCLEOTIDE SEQUENCE [LARGE SCALE GENOMIC DNA]</scope>
    <source>
        <strain evidence="6">ZGT108</strain>
    </source>
</reference>
<organism evidence="5 6">
    <name type="scientific">Ruegeria profundi</name>
    <dbReference type="NCBI Taxonomy" id="1685378"/>
    <lineage>
        <taxon>Bacteria</taxon>
        <taxon>Pseudomonadati</taxon>
        <taxon>Pseudomonadota</taxon>
        <taxon>Alphaproteobacteria</taxon>
        <taxon>Rhodobacterales</taxon>
        <taxon>Roseobacteraceae</taxon>
        <taxon>Ruegeria</taxon>
    </lineage>
</organism>
<dbReference type="Gene3D" id="3.90.550.10">
    <property type="entry name" value="Spore Coat Polysaccharide Biosynthesis Protein SpsA, Chain A"/>
    <property type="match status" value="1"/>
</dbReference>
<evidence type="ECO:0000259" key="4">
    <source>
        <dbReference type="Pfam" id="PF00535"/>
    </source>
</evidence>
<sequence>MLHQYYPNLEYLVYDSCSDDGTAEILSEYSFLDATIEKDKGQADALNKAFNRATGDILTWLNADDIFAPWALWRMALAFEKNDTDLVAGQVVLFSDETPLSRHTYGLADGPLVERELLNLDGMWNTGQYFYQPEVFFTREIYEKAGGYVSEDLHYSMDYELWLRLAGAGARVCGIGAPITFFRKHDEQKTHLEEAFRAELKEVVGSYAPRLNDLPVNPGYKWSDKRPVIVLINDLGFKYGAGVGHRRIAEALRLQNCDVHCFSLAQDVGDANFSNVRDYEHLILLMEGLDPDAVIIGNLHGAERKHVWLSTVLDRWKTFFFLHDFYILTGRCAYPGACSKAKDASCDASCPTSQEYPNLEPRRIPAALSRKRRLVEHPNARLLANSNYTADIAKDILLGRGLSRSEVSDKVFVAKLGINTQRFFPVDADEVSQLRDRLGLPAAKKIILMPSGDYKDPRKGGTDAWALLEKLPAEKFHALVIGKGVPSKYSNQKMVTQVPYLKDLNGLADYFRVADFVLTASRDETFGQTIAEGAICGAVPISLRGGGALPEICGAIHGSFHVPRQEPRDMAIEKMADFLMQMAMDPDALRQRKLTARLSAENAFSLEALSRSLHLALKQSGIVSEKHLPPNINLRLQTDTPPITIVSGEFTIEQDYLQSSLSRDRFSLVAPRWLKKPGRFEAILADRQSLSRFVLRHPLKSPRVFLLHRIRRRMDRLN</sequence>
<dbReference type="PANTHER" id="PTHR43685:SF5">
    <property type="entry name" value="GLYCOSYLTRANSFERASE EPSE-RELATED"/>
    <property type="match status" value="1"/>
</dbReference>
<dbReference type="SUPFAM" id="SSF53756">
    <property type="entry name" value="UDP-Glycosyltransferase/glycogen phosphorylase"/>
    <property type="match status" value="1"/>
</dbReference>
<dbReference type="PANTHER" id="PTHR43685">
    <property type="entry name" value="GLYCOSYLTRANSFERASE"/>
    <property type="match status" value="1"/>
</dbReference>
<evidence type="ECO:0000313" key="5">
    <source>
        <dbReference type="EMBL" id="KUJ77761.1"/>
    </source>
</evidence>
<evidence type="ECO:0000256" key="2">
    <source>
        <dbReference type="ARBA" id="ARBA00022676"/>
    </source>
</evidence>
<dbReference type="STRING" id="1685378.AVO44_15630"/>
<comment type="caution">
    <text evidence="5">The sequence shown here is derived from an EMBL/GenBank/DDBJ whole genome shotgun (WGS) entry which is preliminary data.</text>
</comment>
<dbReference type="GO" id="GO:0016757">
    <property type="term" value="F:glycosyltransferase activity"/>
    <property type="evidence" value="ECO:0007669"/>
    <property type="project" value="UniProtKB-KW"/>
</dbReference>
<accession>A0A0X3TRU5</accession>
<dbReference type="EMBL" id="LQBP01000008">
    <property type="protein sequence ID" value="KUJ77761.1"/>
    <property type="molecule type" value="Genomic_DNA"/>
</dbReference>
<gene>
    <name evidence="5" type="ORF">AVO44_15630</name>
</gene>
<name>A0A0X3TRU5_9RHOB</name>
<evidence type="ECO:0000256" key="3">
    <source>
        <dbReference type="ARBA" id="ARBA00022679"/>
    </source>
</evidence>
<dbReference type="Pfam" id="PF13692">
    <property type="entry name" value="Glyco_trans_1_4"/>
    <property type="match status" value="1"/>
</dbReference>
<keyword evidence="2" id="KW-0328">Glycosyltransferase</keyword>
<keyword evidence="6" id="KW-1185">Reference proteome</keyword>